<comment type="caution">
    <text evidence="2">The sequence shown here is derived from an EMBL/GenBank/DDBJ whole genome shotgun (WGS) entry which is preliminary data.</text>
</comment>
<accession>A0AAP5WGF2</accession>
<dbReference type="Pfam" id="PF06182">
    <property type="entry name" value="ABC2_membrane_6"/>
    <property type="match status" value="1"/>
</dbReference>
<keyword evidence="1" id="KW-0472">Membrane</keyword>
<sequence length="214" mass="24498">MAQMNLLEALLLQMLVYLGVINLLSLVFDFSPIFRLGNLIHNGQLTTYLIRPINIFIQGLFQYIGNEAFYIFAFLCISFYFVKSEYSSWASIILIFIFIVCTYLMFYTCISCIALTSFWLVQVWPLRPVLTALFLLLGGQYFPLKVLPLELYNVVRWSPFSLAGNTLSTILLGHVDGVGILENILVSLGWLLFFMIVYKFGWKCGLNKYMGVGI</sequence>
<dbReference type="Proteomes" id="UP001275867">
    <property type="component" value="Unassembled WGS sequence"/>
</dbReference>
<organism evidence="2 3">
    <name type="scientific">Pediococcus parvulus</name>
    <dbReference type="NCBI Taxonomy" id="54062"/>
    <lineage>
        <taxon>Bacteria</taxon>
        <taxon>Bacillati</taxon>
        <taxon>Bacillota</taxon>
        <taxon>Bacilli</taxon>
        <taxon>Lactobacillales</taxon>
        <taxon>Lactobacillaceae</taxon>
        <taxon>Pediococcus</taxon>
    </lineage>
</organism>
<protein>
    <recommendedName>
        <fullName evidence="4">ABC transporter permease</fullName>
    </recommendedName>
</protein>
<evidence type="ECO:0000313" key="2">
    <source>
        <dbReference type="EMBL" id="MDV7694745.1"/>
    </source>
</evidence>
<dbReference type="PANTHER" id="PTHR36832">
    <property type="entry name" value="SLR1174 PROTEIN-RELATED"/>
    <property type="match status" value="1"/>
</dbReference>
<keyword evidence="1" id="KW-0812">Transmembrane</keyword>
<proteinExistence type="predicted"/>
<dbReference type="AlphaFoldDB" id="A0AAP5WGF2"/>
<evidence type="ECO:0000256" key="1">
    <source>
        <dbReference type="SAM" id="Phobius"/>
    </source>
</evidence>
<feature type="transmembrane region" description="Helical" evidence="1">
    <location>
        <begin position="180"/>
        <end position="200"/>
    </location>
</feature>
<feature type="transmembrane region" description="Helical" evidence="1">
    <location>
        <begin position="124"/>
        <end position="142"/>
    </location>
</feature>
<dbReference type="EMBL" id="WERX01000024">
    <property type="protein sequence ID" value="MDV7694745.1"/>
    <property type="molecule type" value="Genomic_DNA"/>
</dbReference>
<dbReference type="RefSeq" id="WP_084254350.1">
    <property type="nucleotide sequence ID" value="NZ_LXND01000083.1"/>
</dbReference>
<keyword evidence="1" id="KW-1133">Transmembrane helix</keyword>
<feature type="transmembrane region" description="Helical" evidence="1">
    <location>
        <begin position="7"/>
        <end position="28"/>
    </location>
</feature>
<dbReference type="InterPro" id="IPR010390">
    <property type="entry name" value="ABC-2_transporter-like"/>
</dbReference>
<dbReference type="PANTHER" id="PTHR36832:SF1">
    <property type="entry name" value="SLR1174 PROTEIN"/>
    <property type="match status" value="1"/>
</dbReference>
<gene>
    <name evidence="2" type="ORF">GA842_07665</name>
</gene>
<evidence type="ECO:0000313" key="3">
    <source>
        <dbReference type="Proteomes" id="UP001275867"/>
    </source>
</evidence>
<reference evidence="2" key="1">
    <citation type="submission" date="2019-10" db="EMBL/GenBank/DDBJ databases">
        <title>Malate fermentation in French cider.</title>
        <authorList>
            <person name="Cousin F.J."/>
            <person name="Medina Fernandez S."/>
            <person name="Misery B."/>
            <person name="Laplace J.-M."/>
            <person name="Cretenet M."/>
        </authorList>
    </citation>
    <scope>NUCLEOTIDE SEQUENCE</scope>
    <source>
        <strain evidence="2">UCMA15901</strain>
    </source>
</reference>
<evidence type="ECO:0008006" key="4">
    <source>
        <dbReference type="Google" id="ProtNLM"/>
    </source>
</evidence>
<name>A0AAP5WGF2_9LACO</name>
<feature type="transmembrane region" description="Helical" evidence="1">
    <location>
        <begin position="60"/>
        <end position="82"/>
    </location>
</feature>
<feature type="transmembrane region" description="Helical" evidence="1">
    <location>
        <begin position="89"/>
        <end position="118"/>
    </location>
</feature>